<accession>A0A501PD45</accession>
<organism evidence="2 3">
    <name type="scientific">Emcibacter nanhaiensis</name>
    <dbReference type="NCBI Taxonomy" id="1505037"/>
    <lineage>
        <taxon>Bacteria</taxon>
        <taxon>Pseudomonadati</taxon>
        <taxon>Pseudomonadota</taxon>
        <taxon>Alphaproteobacteria</taxon>
        <taxon>Emcibacterales</taxon>
        <taxon>Emcibacteraceae</taxon>
        <taxon>Emcibacter</taxon>
    </lineage>
</organism>
<sequence>MFMYPSFKKFAGIMAILIGLAIYALVVTRLIEAFFAEHIVLQLICYLIAGIVWIFPAYWVLKKTST</sequence>
<keyword evidence="1" id="KW-0472">Membrane</keyword>
<protein>
    <submittedName>
        <fullName evidence="2">DUF2842 domain-containing protein</fullName>
    </submittedName>
</protein>
<proteinExistence type="predicted"/>
<dbReference type="AlphaFoldDB" id="A0A501PD45"/>
<evidence type="ECO:0000313" key="3">
    <source>
        <dbReference type="Proteomes" id="UP000319148"/>
    </source>
</evidence>
<keyword evidence="3" id="KW-1185">Reference proteome</keyword>
<feature type="transmembrane region" description="Helical" evidence="1">
    <location>
        <begin position="40"/>
        <end position="61"/>
    </location>
</feature>
<dbReference type="EMBL" id="VFIY01000018">
    <property type="protein sequence ID" value="TPD57961.1"/>
    <property type="molecule type" value="Genomic_DNA"/>
</dbReference>
<comment type="caution">
    <text evidence="2">The sequence shown here is derived from an EMBL/GenBank/DDBJ whole genome shotgun (WGS) entry which is preliminary data.</text>
</comment>
<keyword evidence="1" id="KW-0812">Transmembrane</keyword>
<dbReference type="Proteomes" id="UP000319148">
    <property type="component" value="Unassembled WGS sequence"/>
</dbReference>
<dbReference type="Pfam" id="PF11003">
    <property type="entry name" value="DUF2842"/>
    <property type="match status" value="1"/>
</dbReference>
<keyword evidence="1" id="KW-1133">Transmembrane helix</keyword>
<evidence type="ECO:0000313" key="2">
    <source>
        <dbReference type="EMBL" id="TPD57961.1"/>
    </source>
</evidence>
<name>A0A501PD45_9PROT</name>
<reference evidence="3" key="1">
    <citation type="submission" date="2019-06" db="EMBL/GenBank/DDBJ databases">
        <title>The complete genome of Emcibacter congregatus ZYLT.</title>
        <authorList>
            <person name="Zhao Z."/>
        </authorList>
    </citation>
    <scope>NUCLEOTIDE SEQUENCE [LARGE SCALE GENOMIC DNA]</scope>
    <source>
        <strain evidence="3">MCCC 1A06723</strain>
    </source>
</reference>
<dbReference type="InterPro" id="IPR021265">
    <property type="entry name" value="DUF2842"/>
</dbReference>
<evidence type="ECO:0000256" key="1">
    <source>
        <dbReference type="SAM" id="Phobius"/>
    </source>
</evidence>
<gene>
    <name evidence="2" type="ORF">FIV46_15495</name>
</gene>